<organism evidence="4 5">
    <name type="scientific">Parafrankia irregularis</name>
    <dbReference type="NCBI Taxonomy" id="795642"/>
    <lineage>
        <taxon>Bacteria</taxon>
        <taxon>Bacillati</taxon>
        <taxon>Actinomycetota</taxon>
        <taxon>Actinomycetes</taxon>
        <taxon>Frankiales</taxon>
        <taxon>Frankiaceae</taxon>
        <taxon>Parafrankia</taxon>
    </lineage>
</organism>
<dbReference type="PANTHER" id="PTHR44942:SF4">
    <property type="entry name" value="METHYLTRANSFERASE TYPE 11 DOMAIN-CONTAINING PROTEIN"/>
    <property type="match status" value="1"/>
</dbReference>
<keyword evidence="5" id="KW-1185">Reference proteome</keyword>
<dbReference type="AlphaFoldDB" id="A0A0S4QYR1"/>
<sequence length="277" mass="30531">MGGLSILGRVEIDSRVAARYELVDEDDRLWRPGLGDLVRLRTWDIFARFLVGQGHVVDVGGGPGTHAAHLAGRGYEVVLIDPVARHVEMARARSRSQPQAPFRAELGEARHLPVPDESADAVLLMGPLYHLVERDDRVAALREAARVLKPGGDVLVEVIARHAWVLDATMKGLLGSSEIWGDFDRNVRLGLSQDPARLAEGSFWAYFHHPEELRAELDLAGYQDIRLVAVEGFAWLLGDLEQRMVDPADLLRAVRLTESEPSMLGTSAHVIGVARKP</sequence>
<dbReference type="EMBL" id="FAOZ01000033">
    <property type="protein sequence ID" value="CUU59880.1"/>
    <property type="molecule type" value="Genomic_DNA"/>
</dbReference>
<dbReference type="CDD" id="cd02440">
    <property type="entry name" value="AdoMet_MTases"/>
    <property type="match status" value="1"/>
</dbReference>
<evidence type="ECO:0000313" key="4">
    <source>
        <dbReference type="EMBL" id="CUU59880.1"/>
    </source>
</evidence>
<evidence type="ECO:0000259" key="3">
    <source>
        <dbReference type="Pfam" id="PF13649"/>
    </source>
</evidence>
<dbReference type="GO" id="GO:0008168">
    <property type="term" value="F:methyltransferase activity"/>
    <property type="evidence" value="ECO:0007669"/>
    <property type="project" value="UniProtKB-KW"/>
</dbReference>
<keyword evidence="1 4" id="KW-0489">Methyltransferase</keyword>
<keyword evidence="2 4" id="KW-0808">Transferase</keyword>
<dbReference type="Gene3D" id="3.40.50.150">
    <property type="entry name" value="Vaccinia Virus protein VP39"/>
    <property type="match status" value="1"/>
</dbReference>
<evidence type="ECO:0000256" key="1">
    <source>
        <dbReference type="ARBA" id="ARBA00022603"/>
    </source>
</evidence>
<feature type="domain" description="Methyltransferase" evidence="3">
    <location>
        <begin position="56"/>
        <end position="152"/>
    </location>
</feature>
<evidence type="ECO:0000313" key="5">
    <source>
        <dbReference type="Proteomes" id="UP000198802"/>
    </source>
</evidence>
<protein>
    <submittedName>
        <fullName evidence="4">Methyltransferase domain-containing protein</fullName>
    </submittedName>
</protein>
<name>A0A0S4QYR1_9ACTN</name>
<dbReference type="PANTHER" id="PTHR44942">
    <property type="entry name" value="METHYLTRANSF_11 DOMAIN-CONTAINING PROTEIN"/>
    <property type="match status" value="1"/>
</dbReference>
<gene>
    <name evidence="4" type="ORF">Ga0074812_1334</name>
</gene>
<dbReference type="Pfam" id="PF13649">
    <property type="entry name" value="Methyltransf_25"/>
    <property type="match status" value="1"/>
</dbReference>
<dbReference type="InterPro" id="IPR041698">
    <property type="entry name" value="Methyltransf_25"/>
</dbReference>
<dbReference type="GO" id="GO:0032259">
    <property type="term" value="P:methylation"/>
    <property type="evidence" value="ECO:0007669"/>
    <property type="project" value="UniProtKB-KW"/>
</dbReference>
<accession>A0A0S4QYR1</accession>
<dbReference type="InterPro" id="IPR029063">
    <property type="entry name" value="SAM-dependent_MTases_sf"/>
</dbReference>
<evidence type="ECO:0000256" key="2">
    <source>
        <dbReference type="ARBA" id="ARBA00022679"/>
    </source>
</evidence>
<reference evidence="5" key="1">
    <citation type="submission" date="2015-11" db="EMBL/GenBank/DDBJ databases">
        <authorList>
            <person name="Varghese N."/>
        </authorList>
    </citation>
    <scope>NUCLEOTIDE SEQUENCE [LARGE SCALE GENOMIC DNA]</scope>
    <source>
        <strain evidence="5">DSM 45899</strain>
    </source>
</reference>
<proteinExistence type="predicted"/>
<dbReference type="SUPFAM" id="SSF53335">
    <property type="entry name" value="S-adenosyl-L-methionine-dependent methyltransferases"/>
    <property type="match status" value="1"/>
</dbReference>
<dbReference type="InterPro" id="IPR051052">
    <property type="entry name" value="Diverse_substrate_MTase"/>
</dbReference>
<dbReference type="Proteomes" id="UP000198802">
    <property type="component" value="Unassembled WGS sequence"/>
</dbReference>